<protein>
    <submittedName>
        <fullName evidence="1">Uncharacterized protein</fullName>
    </submittedName>
</protein>
<reference evidence="1 2" key="1">
    <citation type="journal article" date="2024" name="Plant Biotechnol. J.">
        <title>Genome and CRISPR/Cas9 system of a widespread forest tree (Populus alba) in the world.</title>
        <authorList>
            <person name="Liu Y.J."/>
            <person name="Jiang P.F."/>
            <person name="Han X.M."/>
            <person name="Li X.Y."/>
            <person name="Wang H.M."/>
            <person name="Wang Y.J."/>
            <person name="Wang X.X."/>
            <person name="Zeng Q.Y."/>
        </authorList>
    </citation>
    <scope>NUCLEOTIDE SEQUENCE [LARGE SCALE GENOMIC DNA]</scope>
    <source>
        <strain evidence="2">cv. PAL-ZL1</strain>
    </source>
</reference>
<sequence>MAVDIVKPPASSLENQNRSSEGAEEGFVSNVKLSQNIKMSLLTARIFPELDRHCICSWIACHPITCMSISRFQNRADLLDLLIDTSKAMFRCPIKTVFQTFESTRGASSSPLHEFNSSKLNSRRTGSQSFSLG</sequence>
<accession>A0ACC4C5V2</accession>
<comment type="caution">
    <text evidence="1">The sequence shown here is derived from an EMBL/GenBank/DDBJ whole genome shotgun (WGS) entry which is preliminary data.</text>
</comment>
<evidence type="ECO:0000313" key="2">
    <source>
        <dbReference type="Proteomes" id="UP000309997"/>
    </source>
</evidence>
<dbReference type="EMBL" id="RCHU02000006">
    <property type="protein sequence ID" value="KAL3586710.1"/>
    <property type="molecule type" value="Genomic_DNA"/>
</dbReference>
<proteinExistence type="predicted"/>
<name>A0ACC4C5V2_POPAL</name>
<evidence type="ECO:0000313" key="1">
    <source>
        <dbReference type="EMBL" id="KAL3586710.1"/>
    </source>
</evidence>
<gene>
    <name evidence="1" type="ORF">D5086_013577</name>
</gene>
<keyword evidence="2" id="KW-1185">Reference proteome</keyword>
<dbReference type="Proteomes" id="UP000309997">
    <property type="component" value="Unassembled WGS sequence"/>
</dbReference>
<organism evidence="1 2">
    <name type="scientific">Populus alba</name>
    <name type="common">White poplar</name>
    <dbReference type="NCBI Taxonomy" id="43335"/>
    <lineage>
        <taxon>Eukaryota</taxon>
        <taxon>Viridiplantae</taxon>
        <taxon>Streptophyta</taxon>
        <taxon>Embryophyta</taxon>
        <taxon>Tracheophyta</taxon>
        <taxon>Spermatophyta</taxon>
        <taxon>Magnoliopsida</taxon>
        <taxon>eudicotyledons</taxon>
        <taxon>Gunneridae</taxon>
        <taxon>Pentapetalae</taxon>
        <taxon>rosids</taxon>
        <taxon>fabids</taxon>
        <taxon>Malpighiales</taxon>
        <taxon>Salicaceae</taxon>
        <taxon>Saliceae</taxon>
        <taxon>Populus</taxon>
    </lineage>
</organism>